<feature type="domain" description="T6SS Phospholipase effector Tle1-like catalytic" evidence="1">
    <location>
        <begin position="5"/>
        <end position="248"/>
    </location>
</feature>
<comment type="caution">
    <text evidence="2">The sequence shown here is derived from an EMBL/GenBank/DDBJ whole genome shotgun (WGS) entry which is preliminary data.</text>
</comment>
<proteinExistence type="predicted"/>
<dbReference type="EMBL" id="JAQQWE010000003">
    <property type="protein sequence ID" value="KAK7959088.1"/>
    <property type="molecule type" value="Genomic_DNA"/>
</dbReference>
<evidence type="ECO:0000259" key="1">
    <source>
        <dbReference type="Pfam" id="PF09994"/>
    </source>
</evidence>
<dbReference type="GeneID" id="92073226"/>
<evidence type="ECO:0000313" key="2">
    <source>
        <dbReference type="EMBL" id="KAK7959088.1"/>
    </source>
</evidence>
<dbReference type="InterPro" id="IPR018712">
    <property type="entry name" value="Tle1-like_cat"/>
</dbReference>
<accession>A0ABR1QL67</accession>
<protein>
    <recommendedName>
        <fullName evidence="1">T6SS Phospholipase effector Tle1-like catalytic domain-containing protein</fullName>
    </recommendedName>
</protein>
<evidence type="ECO:0000313" key="3">
    <source>
        <dbReference type="Proteomes" id="UP001391051"/>
    </source>
</evidence>
<dbReference type="PANTHER" id="PTHR33840">
    <property type="match status" value="1"/>
</dbReference>
<sequence length="422" mass="48599">MPQARLIICCDGTACSEYLGDKKSPLTNVSRIARAIEKWDDEWRQIVLYLPGIGTDEGNLLNFKNQAIGQGLKSLVLEGYTLLSHNWTEHDEIILIGFSRGAFAMRCLADFVIQRGLLSKQKLYELPDKFRHWIETGHDNRVRSGMKIKVCALWDTVASMGSPLAPENQLGRFSFVHSELLEDIEYAFQALSLHERRSHFAPLVWKYREVDDRARNNTLAQCWFAGHHGDIGGEGEALSHFALAWIIAKLRRLVAISEDAIWGQQPLLDAWQVHLGERIQHDSSRERMHFSAGLLQHYRAIERFISFHDFDYSDPSVERGEDFRALQRNDRRSWILAYPGQANPHARNLWRFFYKDPTLQPIENPAYYRVEEQALGDSEKDVLAAWTQHQHGLMLKERSDIGGPEPENTYLLTLRSYLSALQ</sequence>
<dbReference type="Pfam" id="PF09994">
    <property type="entry name" value="T6SS_Tle1-like_cat"/>
    <property type="match status" value="1"/>
</dbReference>
<gene>
    <name evidence="2" type="ORF">PG986_003942</name>
</gene>
<dbReference type="RefSeq" id="XP_066702791.1">
    <property type="nucleotide sequence ID" value="XM_066840164.1"/>
</dbReference>
<dbReference type="Proteomes" id="UP001391051">
    <property type="component" value="Unassembled WGS sequence"/>
</dbReference>
<dbReference type="PANTHER" id="PTHR33840:SF1">
    <property type="entry name" value="TLE1 PHOSPHOLIPASE DOMAIN-CONTAINING PROTEIN"/>
    <property type="match status" value="1"/>
</dbReference>
<organism evidence="2 3">
    <name type="scientific">Apiospora aurea</name>
    <dbReference type="NCBI Taxonomy" id="335848"/>
    <lineage>
        <taxon>Eukaryota</taxon>
        <taxon>Fungi</taxon>
        <taxon>Dikarya</taxon>
        <taxon>Ascomycota</taxon>
        <taxon>Pezizomycotina</taxon>
        <taxon>Sordariomycetes</taxon>
        <taxon>Xylariomycetidae</taxon>
        <taxon>Amphisphaeriales</taxon>
        <taxon>Apiosporaceae</taxon>
        <taxon>Apiospora</taxon>
    </lineage>
</organism>
<reference evidence="2 3" key="1">
    <citation type="submission" date="2023-01" db="EMBL/GenBank/DDBJ databases">
        <title>Analysis of 21 Apiospora genomes using comparative genomics revels a genus with tremendous synthesis potential of carbohydrate active enzymes and secondary metabolites.</title>
        <authorList>
            <person name="Sorensen T."/>
        </authorList>
    </citation>
    <scope>NUCLEOTIDE SEQUENCE [LARGE SCALE GENOMIC DNA]</scope>
    <source>
        <strain evidence="2 3">CBS 24483</strain>
    </source>
</reference>
<keyword evidence="3" id="KW-1185">Reference proteome</keyword>
<name>A0ABR1QL67_9PEZI</name>